<reference evidence="18" key="2">
    <citation type="journal article" date="2022" name="Microb. Genom.">
        <title>A chromosome-scale genome assembly of the tomato pathogen Cladosporium fulvum reveals a compartmentalized genome architecture and the presence of a dispensable chromosome.</title>
        <authorList>
            <person name="Zaccaron A.Z."/>
            <person name="Chen L.H."/>
            <person name="Samaras A."/>
            <person name="Stergiopoulos I."/>
        </authorList>
    </citation>
    <scope>NUCLEOTIDE SEQUENCE</scope>
    <source>
        <strain evidence="18">Race5_Kim</strain>
    </source>
</reference>
<feature type="domain" description="Helicase ATP-binding" evidence="15">
    <location>
        <begin position="229"/>
        <end position="425"/>
    </location>
</feature>
<feature type="region of interest" description="Disordered" evidence="14">
    <location>
        <begin position="1"/>
        <end position="100"/>
    </location>
</feature>
<dbReference type="InterPro" id="IPR014001">
    <property type="entry name" value="Helicase_ATP-bd"/>
</dbReference>
<accession>A0A9Q8PIK5</accession>
<keyword evidence="7 13" id="KW-0694">RNA-binding</keyword>
<keyword evidence="5 13" id="KW-0347">Helicase</keyword>
<dbReference type="GeneID" id="71991900"/>
<comment type="subunit">
    <text evidence="10">Interacts with the U3 snoRNA and is associated with the 90S and 40S pre-ribosomes.</text>
</comment>
<protein>
    <recommendedName>
        <fullName evidence="13">ATP-dependent RNA helicase</fullName>
        <ecNumber evidence="13">3.6.4.13</ecNumber>
    </recommendedName>
</protein>
<feature type="short sequence motif" description="Q motif" evidence="12">
    <location>
        <begin position="179"/>
        <end position="207"/>
    </location>
</feature>
<feature type="domain" description="Helicase C-terminal" evidence="16">
    <location>
        <begin position="470"/>
        <end position="633"/>
    </location>
</feature>
<evidence type="ECO:0000256" key="2">
    <source>
        <dbReference type="ARBA" id="ARBA00022552"/>
    </source>
</evidence>
<evidence type="ECO:0000256" key="5">
    <source>
        <dbReference type="ARBA" id="ARBA00022806"/>
    </source>
</evidence>
<proteinExistence type="inferred from homology"/>
<dbReference type="GO" id="GO:0030490">
    <property type="term" value="P:maturation of SSU-rRNA"/>
    <property type="evidence" value="ECO:0007669"/>
    <property type="project" value="InterPro"/>
</dbReference>
<dbReference type="Proteomes" id="UP000756132">
    <property type="component" value="Chromosome 10"/>
</dbReference>
<evidence type="ECO:0000259" key="17">
    <source>
        <dbReference type="PROSITE" id="PS51195"/>
    </source>
</evidence>
<feature type="compositionally biased region" description="Basic and acidic residues" evidence="14">
    <location>
        <begin position="650"/>
        <end position="672"/>
    </location>
</feature>
<dbReference type="PANTHER" id="PTHR24031">
    <property type="entry name" value="RNA HELICASE"/>
    <property type="match status" value="1"/>
</dbReference>
<gene>
    <name evidence="18" type="ORF">CLAFUR5_12022</name>
</gene>
<evidence type="ECO:0000256" key="10">
    <source>
        <dbReference type="ARBA" id="ARBA00024367"/>
    </source>
</evidence>
<evidence type="ECO:0000256" key="1">
    <source>
        <dbReference type="ARBA" id="ARBA00004604"/>
    </source>
</evidence>
<comment type="function">
    <text evidence="13">RNA helicase.</text>
</comment>
<dbReference type="GO" id="GO:0005730">
    <property type="term" value="C:nucleolus"/>
    <property type="evidence" value="ECO:0007669"/>
    <property type="project" value="UniProtKB-SubCell"/>
</dbReference>
<feature type="region of interest" description="Disordered" evidence="14">
    <location>
        <begin position="650"/>
        <end position="720"/>
    </location>
</feature>
<evidence type="ECO:0000259" key="15">
    <source>
        <dbReference type="PROSITE" id="PS51192"/>
    </source>
</evidence>
<dbReference type="PROSITE" id="PS51194">
    <property type="entry name" value="HELICASE_CTER"/>
    <property type="match status" value="1"/>
</dbReference>
<dbReference type="SUPFAM" id="SSF52540">
    <property type="entry name" value="P-loop containing nucleoside triphosphate hydrolases"/>
    <property type="match status" value="1"/>
</dbReference>
<keyword evidence="2" id="KW-0698">rRNA processing</keyword>
<evidence type="ECO:0000256" key="11">
    <source>
        <dbReference type="ARBA" id="ARBA00047984"/>
    </source>
</evidence>
<dbReference type="InterPro" id="IPR001650">
    <property type="entry name" value="Helicase_C-like"/>
</dbReference>
<comment type="function">
    <text evidence="8">ATP-dependent RNA helicase involved in 40S ribosomal subunit biogenesis. Required for the processing and cleavage of 35S pre-rRNA at sites A0, A1, and A2, leading to mature 18S rRNA.</text>
</comment>
<dbReference type="AlphaFoldDB" id="A0A9Q8PIK5"/>
<evidence type="ECO:0000313" key="19">
    <source>
        <dbReference type="Proteomes" id="UP000756132"/>
    </source>
</evidence>
<evidence type="ECO:0000256" key="6">
    <source>
        <dbReference type="ARBA" id="ARBA00022840"/>
    </source>
</evidence>
<evidence type="ECO:0000256" key="12">
    <source>
        <dbReference type="PROSITE-ProRule" id="PRU00552"/>
    </source>
</evidence>
<keyword evidence="4 13" id="KW-0378">Hydrolase</keyword>
<dbReference type="PROSITE" id="PS51195">
    <property type="entry name" value="Q_MOTIF"/>
    <property type="match status" value="1"/>
</dbReference>
<dbReference type="EC" id="3.6.4.13" evidence="13"/>
<evidence type="ECO:0000256" key="3">
    <source>
        <dbReference type="ARBA" id="ARBA00022741"/>
    </source>
</evidence>
<evidence type="ECO:0000256" key="8">
    <source>
        <dbReference type="ARBA" id="ARBA00024310"/>
    </source>
</evidence>
<evidence type="ECO:0000256" key="9">
    <source>
        <dbReference type="ARBA" id="ARBA00024355"/>
    </source>
</evidence>
<dbReference type="GO" id="GO:0003724">
    <property type="term" value="F:RNA helicase activity"/>
    <property type="evidence" value="ECO:0007669"/>
    <property type="project" value="UniProtKB-EC"/>
</dbReference>
<evidence type="ECO:0000256" key="7">
    <source>
        <dbReference type="ARBA" id="ARBA00022884"/>
    </source>
</evidence>
<evidence type="ECO:0000256" key="13">
    <source>
        <dbReference type="RuleBase" id="RU365068"/>
    </source>
</evidence>
<name>A0A9Q8PIK5_PASFU</name>
<evidence type="ECO:0000256" key="4">
    <source>
        <dbReference type="ARBA" id="ARBA00022801"/>
    </source>
</evidence>
<keyword evidence="3 13" id="KW-0547">Nucleotide-binding</keyword>
<dbReference type="GO" id="GO:0003723">
    <property type="term" value="F:RNA binding"/>
    <property type="evidence" value="ECO:0007669"/>
    <property type="project" value="UniProtKB-UniRule"/>
</dbReference>
<evidence type="ECO:0000256" key="14">
    <source>
        <dbReference type="SAM" id="MobiDB-lite"/>
    </source>
</evidence>
<dbReference type="Pfam" id="PF00270">
    <property type="entry name" value="DEAD"/>
    <property type="match status" value="1"/>
</dbReference>
<organism evidence="18 19">
    <name type="scientific">Passalora fulva</name>
    <name type="common">Tomato leaf mold</name>
    <name type="synonym">Cladosporium fulvum</name>
    <dbReference type="NCBI Taxonomy" id="5499"/>
    <lineage>
        <taxon>Eukaryota</taxon>
        <taxon>Fungi</taxon>
        <taxon>Dikarya</taxon>
        <taxon>Ascomycota</taxon>
        <taxon>Pezizomycotina</taxon>
        <taxon>Dothideomycetes</taxon>
        <taxon>Dothideomycetidae</taxon>
        <taxon>Mycosphaerellales</taxon>
        <taxon>Mycosphaerellaceae</taxon>
        <taxon>Fulvia</taxon>
    </lineage>
</organism>
<reference evidence="18" key="1">
    <citation type="submission" date="2021-12" db="EMBL/GenBank/DDBJ databases">
        <authorList>
            <person name="Zaccaron A."/>
            <person name="Stergiopoulos I."/>
        </authorList>
    </citation>
    <scope>NUCLEOTIDE SEQUENCE</scope>
    <source>
        <strain evidence="18">Race5_Kim</strain>
    </source>
</reference>
<comment type="domain">
    <text evidence="13">The Q motif is unique to and characteristic of the DEAD box family of RNA helicases and controls ATP binding and hydrolysis.</text>
</comment>
<dbReference type="InterPro" id="IPR027417">
    <property type="entry name" value="P-loop_NTPase"/>
</dbReference>
<dbReference type="CDD" id="cd18787">
    <property type="entry name" value="SF2_C_DEAD"/>
    <property type="match status" value="1"/>
</dbReference>
<dbReference type="GO" id="GO:0005524">
    <property type="term" value="F:ATP binding"/>
    <property type="evidence" value="ECO:0007669"/>
    <property type="project" value="UniProtKB-UniRule"/>
</dbReference>
<sequence length="720" mass="77770">MDPFQLLSRSTKLSKGGLLRPQHSTPSSGDLTRPQLSSNGTGEQGGITNSSRKRKRTQERSHESNELDFFGGDGHKTVRGPSNEGGSKKHGSNNDISDDNEEEVLEHVTGTLRSGSSGSTVMSENERKEILQKHKLKVTWIKAAPSKKVKRDGVEKKKAKAGKTDKISVHPRPLRSFAELKSEYGLSTRLASNIDDQGYREPTEVQMAALALLMDQDNEWLPAAEALRSSFPNGKTSLLTVAPTGSGKTLAFMIPLIHSIGKARHKTSEDARRKISAIILAPTKELASQISNEGRKLAQGTGVRISQVRKGMKLATQTVEPSEEQDEAQGGSETVVKSDILVATPGILASAVKDASEVGSAVLSDIQHLVLDEADVLLDPLFRDQTLSIWNSLPQGSMHVSLWSATMGSNIEELARSTIDTRLARISQEGGSDLVAAPLVRLVVGLKDSAVPNVQHRLVYAASEQGKLMGLRQLLHPAATSRDVGPPLLPPFLVFTQTIERAVALHSELVYDIPAEAGGISRIAVLHSDLSDTARDKVMTGFRKGEIWVLITTDLLSRGVDFRGVNGVVNYDIPTSSAAYVHRVGRTGRAGREGGVAVTLYSKEDIPFLKPIANLVAAAHRLKGIPDADMTGGVQPWLLDALPTLSKKAKQDLKKRGVESRTTRGAQRDPKAARKSRISTKPGFLRKEENKKKGAIMGSRNRQEANASDAGDESDFGGFD</sequence>
<dbReference type="RefSeq" id="XP_047767411.1">
    <property type="nucleotide sequence ID" value="XM_047911170.1"/>
</dbReference>
<evidence type="ECO:0000259" key="16">
    <source>
        <dbReference type="PROSITE" id="PS51194"/>
    </source>
</evidence>
<comment type="similarity">
    <text evidence="9">Belongs to the DEAD box helicase family. DDX52/ROK1 subfamily.</text>
</comment>
<feature type="compositionally biased region" description="Acidic residues" evidence="14">
    <location>
        <begin position="710"/>
        <end position="720"/>
    </location>
</feature>
<comment type="subcellular location">
    <subcellularLocation>
        <location evidence="1">Nucleus</location>
        <location evidence="1">Nucleolus</location>
    </subcellularLocation>
</comment>
<keyword evidence="6 13" id="KW-0067">ATP-binding</keyword>
<dbReference type="EMBL" id="CP090172">
    <property type="protein sequence ID" value="UJO23045.1"/>
    <property type="molecule type" value="Genomic_DNA"/>
</dbReference>
<dbReference type="SMART" id="SM00490">
    <property type="entry name" value="HELICc"/>
    <property type="match status" value="1"/>
</dbReference>
<dbReference type="KEGG" id="ffu:CLAFUR5_12022"/>
<dbReference type="GO" id="GO:0016787">
    <property type="term" value="F:hydrolase activity"/>
    <property type="evidence" value="ECO:0007669"/>
    <property type="project" value="UniProtKB-KW"/>
</dbReference>
<dbReference type="Gene3D" id="3.40.50.300">
    <property type="entry name" value="P-loop containing nucleotide triphosphate hydrolases"/>
    <property type="match status" value="2"/>
</dbReference>
<dbReference type="SMART" id="SM00487">
    <property type="entry name" value="DEXDc"/>
    <property type="match status" value="1"/>
</dbReference>
<dbReference type="OMA" id="FRAGEIW"/>
<dbReference type="InterPro" id="IPR014014">
    <property type="entry name" value="RNA_helicase_DEAD_Q_motif"/>
</dbReference>
<dbReference type="CDD" id="cd17957">
    <property type="entry name" value="DEADc_DDX52"/>
    <property type="match status" value="1"/>
</dbReference>
<keyword evidence="19" id="KW-1185">Reference proteome</keyword>
<dbReference type="InterPro" id="IPR044764">
    <property type="entry name" value="DDX52/Rok1_DEADc"/>
</dbReference>
<evidence type="ECO:0000313" key="18">
    <source>
        <dbReference type="EMBL" id="UJO23045.1"/>
    </source>
</evidence>
<comment type="catalytic activity">
    <reaction evidence="11 13">
        <text>ATP + H2O = ADP + phosphate + H(+)</text>
        <dbReference type="Rhea" id="RHEA:13065"/>
        <dbReference type="ChEBI" id="CHEBI:15377"/>
        <dbReference type="ChEBI" id="CHEBI:15378"/>
        <dbReference type="ChEBI" id="CHEBI:30616"/>
        <dbReference type="ChEBI" id="CHEBI:43474"/>
        <dbReference type="ChEBI" id="CHEBI:456216"/>
        <dbReference type="EC" id="3.6.4.13"/>
    </reaction>
</comment>
<feature type="compositionally biased region" description="Polar residues" evidence="14">
    <location>
        <begin position="22"/>
        <end position="50"/>
    </location>
</feature>
<dbReference type="InterPro" id="IPR011545">
    <property type="entry name" value="DEAD/DEAH_box_helicase_dom"/>
</dbReference>
<feature type="domain" description="DEAD-box RNA helicase Q" evidence="17">
    <location>
        <begin position="179"/>
        <end position="207"/>
    </location>
</feature>
<dbReference type="PROSITE" id="PS51192">
    <property type="entry name" value="HELICASE_ATP_BIND_1"/>
    <property type="match status" value="1"/>
</dbReference>
<dbReference type="OrthoDB" id="360161at2759"/>
<dbReference type="Pfam" id="PF00271">
    <property type="entry name" value="Helicase_C"/>
    <property type="match status" value="1"/>
</dbReference>